<comment type="caution">
    <text evidence="1">The sequence shown here is derived from an EMBL/GenBank/DDBJ whole genome shotgun (WGS) entry which is preliminary data.</text>
</comment>
<gene>
    <name evidence="1" type="ORF">Q604_UNBC05180G0001</name>
</gene>
<feature type="non-terminal residue" evidence="1">
    <location>
        <position position="1"/>
    </location>
</feature>
<reference evidence="1" key="1">
    <citation type="submission" date="2013-12" db="EMBL/GenBank/DDBJ databases">
        <title>A Varibaculum cambriense genome reconstructed from a premature infant gut community with otherwise low bacterial novelty that shifts toward anaerobic metabolism during the third week of life.</title>
        <authorList>
            <person name="Brown C.T."/>
            <person name="Sharon I."/>
            <person name="Thomas B.C."/>
            <person name="Castelle C.J."/>
            <person name="Morowitz M.J."/>
            <person name="Banfield J.F."/>
        </authorList>
    </citation>
    <scope>NUCLEOTIDE SEQUENCE</scope>
</reference>
<dbReference type="EMBL" id="AZMM01005180">
    <property type="protein sequence ID" value="ETJ40899.1"/>
    <property type="molecule type" value="Genomic_DNA"/>
</dbReference>
<dbReference type="AlphaFoldDB" id="W1YI81"/>
<evidence type="ECO:0000313" key="1">
    <source>
        <dbReference type="EMBL" id="ETJ40899.1"/>
    </source>
</evidence>
<accession>W1YI81</accession>
<proteinExistence type="predicted"/>
<name>W1YI81_9ZZZZ</name>
<sequence length="52" mass="6082">AIAEWNVPNFGCSDCDCNSHLFGMSENPIHNQFFMNVIENYRMNMLDELVNR</sequence>
<protein>
    <submittedName>
        <fullName evidence="1">Sugar fermentation stimulation protein-like protein</fullName>
    </submittedName>
</protein>
<organism evidence="1">
    <name type="scientific">human gut metagenome</name>
    <dbReference type="NCBI Taxonomy" id="408170"/>
    <lineage>
        <taxon>unclassified sequences</taxon>
        <taxon>metagenomes</taxon>
        <taxon>organismal metagenomes</taxon>
    </lineage>
</organism>